<proteinExistence type="predicted"/>
<evidence type="ECO:0000313" key="5">
    <source>
        <dbReference type="Proteomes" id="UP000297348"/>
    </source>
</evidence>
<reference evidence="4 5" key="1">
    <citation type="submission" date="2018-10" db="EMBL/GenBank/DDBJ databases">
        <title>Lactobacillus sp. R7 and Lactobacillus sp. R19 isolated from fermented mustard green product of Taiwan.</title>
        <authorList>
            <person name="Lin S.-T."/>
        </authorList>
    </citation>
    <scope>NUCLEOTIDE SEQUENCE [LARGE SCALE GENOMIC DNA]</scope>
    <source>
        <strain evidence="4 5">BCRC 81129</strain>
    </source>
</reference>
<dbReference type="EMBL" id="RKLX01000008">
    <property type="protein sequence ID" value="TGD18986.1"/>
    <property type="molecule type" value="Genomic_DNA"/>
</dbReference>
<dbReference type="GO" id="GO:0003677">
    <property type="term" value="F:DNA binding"/>
    <property type="evidence" value="ECO:0007669"/>
    <property type="project" value="UniProtKB-UniRule"/>
</dbReference>
<dbReference type="PROSITE" id="PS50977">
    <property type="entry name" value="HTH_TETR_2"/>
    <property type="match status" value="1"/>
</dbReference>
<dbReference type="PANTHER" id="PTHR43479">
    <property type="entry name" value="ACREF/ENVCD OPERON REPRESSOR-RELATED"/>
    <property type="match status" value="1"/>
</dbReference>
<protein>
    <submittedName>
        <fullName evidence="4">TetR/AcrR family transcriptional regulator</fullName>
    </submittedName>
</protein>
<dbReference type="AlphaFoldDB" id="A0A4Z0JAY9"/>
<dbReference type="Pfam" id="PF14278">
    <property type="entry name" value="TetR_C_8"/>
    <property type="match status" value="1"/>
</dbReference>
<evidence type="ECO:0000259" key="3">
    <source>
        <dbReference type="PROSITE" id="PS50977"/>
    </source>
</evidence>
<dbReference type="PANTHER" id="PTHR43479:SF7">
    <property type="entry name" value="TETR-FAMILY TRANSCRIPTIONAL REGULATOR"/>
    <property type="match status" value="1"/>
</dbReference>
<evidence type="ECO:0000256" key="2">
    <source>
        <dbReference type="PROSITE-ProRule" id="PRU00335"/>
    </source>
</evidence>
<dbReference type="InterPro" id="IPR001647">
    <property type="entry name" value="HTH_TetR"/>
</dbReference>
<dbReference type="SUPFAM" id="SSF46689">
    <property type="entry name" value="Homeodomain-like"/>
    <property type="match status" value="1"/>
</dbReference>
<evidence type="ECO:0000313" key="4">
    <source>
        <dbReference type="EMBL" id="TGD18986.1"/>
    </source>
</evidence>
<dbReference type="InterPro" id="IPR050624">
    <property type="entry name" value="HTH-type_Tx_Regulator"/>
</dbReference>
<organism evidence="4 5">
    <name type="scientific">Levilactobacillus suantsaiihabitans</name>
    <dbReference type="NCBI Taxonomy" id="2487722"/>
    <lineage>
        <taxon>Bacteria</taxon>
        <taxon>Bacillati</taxon>
        <taxon>Bacillota</taxon>
        <taxon>Bacilli</taxon>
        <taxon>Lactobacillales</taxon>
        <taxon>Lactobacillaceae</taxon>
        <taxon>Levilactobacillus</taxon>
    </lineage>
</organism>
<dbReference type="InterPro" id="IPR039532">
    <property type="entry name" value="TetR_C_Firmicutes"/>
</dbReference>
<sequence>MNNAEKQTFAKDELTKALLQLLKEKELNQISVSELSRVSQISRVSFYRNFQDMEAILANYCNKIMMDWYLENEANFDQERRDFGRNDSLLAGIFCHLNDNKELYNLLNRRGYLRLIVPVLKKILLNKHADNNYEIYLESFYLYGMYGWIKEWLDRGSVESPEEIETWLKARTIKL</sequence>
<comment type="caution">
    <text evidence="4">The sequence shown here is derived from an EMBL/GenBank/DDBJ whole genome shotgun (WGS) entry which is preliminary data.</text>
</comment>
<gene>
    <name evidence="4" type="ORF">EGT51_06195</name>
</gene>
<keyword evidence="1 2" id="KW-0238">DNA-binding</keyword>
<dbReference type="Proteomes" id="UP000297348">
    <property type="component" value="Unassembled WGS sequence"/>
</dbReference>
<dbReference type="Gene3D" id="1.10.357.10">
    <property type="entry name" value="Tetracycline Repressor, domain 2"/>
    <property type="match status" value="1"/>
</dbReference>
<feature type="DNA-binding region" description="H-T-H motif" evidence="2">
    <location>
        <begin position="31"/>
        <end position="50"/>
    </location>
</feature>
<feature type="domain" description="HTH tetR-type" evidence="3">
    <location>
        <begin position="8"/>
        <end position="68"/>
    </location>
</feature>
<dbReference type="InterPro" id="IPR009057">
    <property type="entry name" value="Homeodomain-like_sf"/>
</dbReference>
<dbReference type="OrthoDB" id="9810250at2"/>
<keyword evidence="5" id="KW-1185">Reference proteome</keyword>
<name>A0A4Z0JAY9_9LACO</name>
<accession>A0A4Z0JAY9</accession>
<evidence type="ECO:0000256" key="1">
    <source>
        <dbReference type="ARBA" id="ARBA00023125"/>
    </source>
</evidence>
<dbReference type="RefSeq" id="WP_135367877.1">
    <property type="nucleotide sequence ID" value="NZ_RKLX01000008.1"/>
</dbReference>